<feature type="domain" description="Amino acid transporter transmembrane" evidence="8">
    <location>
        <begin position="272"/>
        <end position="475"/>
    </location>
</feature>
<feature type="transmembrane region" description="Helical" evidence="7">
    <location>
        <begin position="418"/>
        <end position="437"/>
    </location>
</feature>
<keyword evidence="6 7" id="KW-0472">Membrane</keyword>
<dbReference type="PANTHER" id="PTHR48017">
    <property type="entry name" value="OS05G0424000 PROTEIN-RELATED"/>
    <property type="match status" value="1"/>
</dbReference>
<dbReference type="GO" id="GO:0006865">
    <property type="term" value="P:amino acid transport"/>
    <property type="evidence" value="ECO:0007669"/>
    <property type="project" value="UniProtKB-KW"/>
</dbReference>
<protein>
    <recommendedName>
        <fullName evidence="8">Amino acid transporter transmembrane domain-containing protein</fullName>
    </recommendedName>
</protein>
<proteinExistence type="predicted"/>
<evidence type="ECO:0000256" key="2">
    <source>
        <dbReference type="ARBA" id="ARBA00022448"/>
    </source>
</evidence>
<feature type="transmembrane region" description="Helical" evidence="7">
    <location>
        <begin position="328"/>
        <end position="349"/>
    </location>
</feature>
<organism evidence="9 10">
    <name type="scientific">Rhododendron simsii</name>
    <name type="common">Sims's rhododendron</name>
    <dbReference type="NCBI Taxonomy" id="118357"/>
    <lineage>
        <taxon>Eukaryota</taxon>
        <taxon>Viridiplantae</taxon>
        <taxon>Streptophyta</taxon>
        <taxon>Embryophyta</taxon>
        <taxon>Tracheophyta</taxon>
        <taxon>Spermatophyta</taxon>
        <taxon>Magnoliopsida</taxon>
        <taxon>eudicotyledons</taxon>
        <taxon>Gunneridae</taxon>
        <taxon>Pentapetalae</taxon>
        <taxon>asterids</taxon>
        <taxon>Ericales</taxon>
        <taxon>Ericaceae</taxon>
        <taxon>Ericoideae</taxon>
        <taxon>Rhodoreae</taxon>
        <taxon>Rhododendron</taxon>
    </lineage>
</organism>
<evidence type="ECO:0000256" key="6">
    <source>
        <dbReference type="ARBA" id="ARBA00023136"/>
    </source>
</evidence>
<dbReference type="Pfam" id="PF01490">
    <property type="entry name" value="Aa_trans"/>
    <property type="match status" value="2"/>
</dbReference>
<sequence>MNRLLHHQDFSFLLHSPPFKLTCSPPFLLPEWESCQEHSEREREREREMQRSLSFAIDNGNANEKLDDDGRAIRTGTLMTASAHIITAVIGSGVLSLAWAMAQLGWIAGPIALVTFSLITWFTSVLLADCYRHPVTGSRNHTYSEVVRANLGGIKIQLCGLAQYTNLIGTSIGYTITTAISMAAIKRSDCFHKHGHAAGCHTSNNLFMMIFGVIQIVLSQIPDINELSMLSIIAAIMSFTYSTIGLGLSIAKIAGGAHVKTSLTGLSVGDEDTLKSSPPANTVMRKATLIGISISTTFYMLCGVLGYAAFGNNAPGNFLTGFGFYEPFWLVDFANLCIIVHLVGAYQVYGQPVYGFVESWCRKKWPQSGFIAREYPIPIPFGSTFNFNFFRLVWRTAYVIFTTVVATMLPFFNNFLGLMGAATFWPLTVYFPIEMYISRAQIRRFSPTWIYMQLLSMLCLIVSLLAAAGSIQGLIKFADGMDENRQQNLQGKLEMAGVREMMTTLAVPFREAYYQSVEVHAMNTYQKEGVGSYFHKHRPKGVIGTVASYFHEEGSSSWTHGKLRRSLDKAGA</sequence>
<name>A0A834G9M1_RHOSS</name>
<feature type="domain" description="Amino acid transporter transmembrane" evidence="8">
    <location>
        <begin position="75"/>
        <end position="253"/>
    </location>
</feature>
<dbReference type="EMBL" id="WJXA01000011">
    <property type="protein sequence ID" value="KAF7126703.1"/>
    <property type="molecule type" value="Genomic_DNA"/>
</dbReference>
<feature type="transmembrane region" description="Helical" evidence="7">
    <location>
        <begin position="107"/>
        <end position="128"/>
    </location>
</feature>
<comment type="caution">
    <text evidence="9">The sequence shown here is derived from an EMBL/GenBank/DDBJ whole genome shotgun (WGS) entry which is preliminary data.</text>
</comment>
<dbReference type="InterPro" id="IPR013057">
    <property type="entry name" value="AA_transpt_TM"/>
</dbReference>
<keyword evidence="2" id="KW-0813">Transport</keyword>
<dbReference type="GO" id="GO:0016020">
    <property type="term" value="C:membrane"/>
    <property type="evidence" value="ECO:0007669"/>
    <property type="project" value="UniProtKB-SubCell"/>
</dbReference>
<comment type="subcellular location">
    <subcellularLocation>
        <location evidence="1">Membrane</location>
    </subcellularLocation>
</comment>
<evidence type="ECO:0000259" key="8">
    <source>
        <dbReference type="Pfam" id="PF01490"/>
    </source>
</evidence>
<feature type="transmembrane region" description="Helical" evidence="7">
    <location>
        <begin position="203"/>
        <end position="221"/>
    </location>
</feature>
<dbReference type="Proteomes" id="UP000626092">
    <property type="component" value="Unassembled WGS sequence"/>
</dbReference>
<evidence type="ECO:0000313" key="9">
    <source>
        <dbReference type="EMBL" id="KAF7126703.1"/>
    </source>
</evidence>
<gene>
    <name evidence="9" type="ORF">RHSIM_Rhsim11G0150100</name>
</gene>
<keyword evidence="3 7" id="KW-0812">Transmembrane</keyword>
<evidence type="ECO:0000256" key="7">
    <source>
        <dbReference type="SAM" id="Phobius"/>
    </source>
</evidence>
<evidence type="ECO:0000256" key="1">
    <source>
        <dbReference type="ARBA" id="ARBA00004370"/>
    </source>
</evidence>
<feature type="transmembrane region" description="Helical" evidence="7">
    <location>
        <begin position="81"/>
        <end position="101"/>
    </location>
</feature>
<keyword evidence="10" id="KW-1185">Reference proteome</keyword>
<evidence type="ECO:0000256" key="4">
    <source>
        <dbReference type="ARBA" id="ARBA00022970"/>
    </source>
</evidence>
<evidence type="ECO:0000256" key="5">
    <source>
        <dbReference type="ARBA" id="ARBA00022989"/>
    </source>
</evidence>
<dbReference type="AlphaFoldDB" id="A0A834G9M1"/>
<feature type="transmembrane region" description="Helical" evidence="7">
    <location>
        <begin position="392"/>
        <end position="412"/>
    </location>
</feature>
<evidence type="ECO:0000313" key="10">
    <source>
        <dbReference type="Proteomes" id="UP000626092"/>
    </source>
</evidence>
<dbReference type="OrthoDB" id="40134at2759"/>
<reference evidence="9" key="1">
    <citation type="submission" date="2019-11" db="EMBL/GenBank/DDBJ databases">
        <authorList>
            <person name="Liu Y."/>
            <person name="Hou J."/>
            <person name="Li T.-Q."/>
            <person name="Guan C.-H."/>
            <person name="Wu X."/>
            <person name="Wu H.-Z."/>
            <person name="Ling F."/>
            <person name="Zhang R."/>
            <person name="Shi X.-G."/>
            <person name="Ren J.-P."/>
            <person name="Chen E.-F."/>
            <person name="Sun J.-M."/>
        </authorList>
    </citation>
    <scope>NUCLEOTIDE SEQUENCE</scope>
    <source>
        <strain evidence="9">Adult_tree_wgs_1</strain>
        <tissue evidence="9">Leaves</tissue>
    </source>
</reference>
<feature type="transmembrane region" description="Helical" evidence="7">
    <location>
        <begin position="227"/>
        <end position="251"/>
    </location>
</feature>
<keyword evidence="4" id="KW-0029">Amino-acid transport</keyword>
<feature type="transmembrane region" description="Helical" evidence="7">
    <location>
        <begin position="449"/>
        <end position="475"/>
    </location>
</feature>
<accession>A0A834G9M1</accession>
<evidence type="ECO:0000256" key="3">
    <source>
        <dbReference type="ARBA" id="ARBA00022692"/>
    </source>
</evidence>
<keyword evidence="5 7" id="KW-1133">Transmembrane helix</keyword>
<feature type="transmembrane region" description="Helical" evidence="7">
    <location>
        <begin position="287"/>
        <end position="308"/>
    </location>
</feature>